<organism evidence="1 2">
    <name type="scientific">Hyalomma asiaticum</name>
    <name type="common">Tick</name>
    <dbReference type="NCBI Taxonomy" id="266040"/>
    <lineage>
        <taxon>Eukaryota</taxon>
        <taxon>Metazoa</taxon>
        <taxon>Ecdysozoa</taxon>
        <taxon>Arthropoda</taxon>
        <taxon>Chelicerata</taxon>
        <taxon>Arachnida</taxon>
        <taxon>Acari</taxon>
        <taxon>Parasitiformes</taxon>
        <taxon>Ixodida</taxon>
        <taxon>Ixodoidea</taxon>
        <taxon>Ixodidae</taxon>
        <taxon>Hyalomminae</taxon>
        <taxon>Hyalomma</taxon>
    </lineage>
</organism>
<dbReference type="Proteomes" id="UP000821845">
    <property type="component" value="Chromosome 6"/>
</dbReference>
<accession>A0ACB7S0C7</accession>
<gene>
    <name evidence="1" type="ORF">HPB50_012393</name>
</gene>
<comment type="caution">
    <text evidence="1">The sequence shown here is derived from an EMBL/GenBank/DDBJ whole genome shotgun (WGS) entry which is preliminary data.</text>
</comment>
<keyword evidence="2" id="KW-1185">Reference proteome</keyword>
<dbReference type="EMBL" id="CM023486">
    <property type="protein sequence ID" value="KAH6928180.1"/>
    <property type="molecule type" value="Genomic_DNA"/>
</dbReference>
<evidence type="ECO:0000313" key="2">
    <source>
        <dbReference type="Proteomes" id="UP000821845"/>
    </source>
</evidence>
<reference evidence="1" key="1">
    <citation type="submission" date="2020-05" db="EMBL/GenBank/DDBJ databases">
        <title>Large-scale comparative analyses of tick genomes elucidate their genetic diversity and vector capacities.</title>
        <authorList>
            <person name="Jia N."/>
            <person name="Wang J."/>
            <person name="Shi W."/>
            <person name="Du L."/>
            <person name="Sun Y."/>
            <person name="Zhan W."/>
            <person name="Jiang J."/>
            <person name="Wang Q."/>
            <person name="Zhang B."/>
            <person name="Ji P."/>
            <person name="Sakyi L.B."/>
            <person name="Cui X."/>
            <person name="Yuan T."/>
            <person name="Jiang B."/>
            <person name="Yang W."/>
            <person name="Lam T.T.-Y."/>
            <person name="Chang Q."/>
            <person name="Ding S."/>
            <person name="Wang X."/>
            <person name="Zhu J."/>
            <person name="Ruan X."/>
            <person name="Zhao L."/>
            <person name="Wei J."/>
            <person name="Que T."/>
            <person name="Du C."/>
            <person name="Cheng J."/>
            <person name="Dai P."/>
            <person name="Han X."/>
            <person name="Huang E."/>
            <person name="Gao Y."/>
            <person name="Liu J."/>
            <person name="Shao H."/>
            <person name="Ye R."/>
            <person name="Li L."/>
            <person name="Wei W."/>
            <person name="Wang X."/>
            <person name="Wang C."/>
            <person name="Yang T."/>
            <person name="Huo Q."/>
            <person name="Li W."/>
            <person name="Guo W."/>
            <person name="Chen H."/>
            <person name="Zhou L."/>
            <person name="Ni X."/>
            <person name="Tian J."/>
            <person name="Zhou Y."/>
            <person name="Sheng Y."/>
            <person name="Liu T."/>
            <person name="Pan Y."/>
            <person name="Xia L."/>
            <person name="Li J."/>
            <person name="Zhao F."/>
            <person name="Cao W."/>
        </authorList>
    </citation>
    <scope>NUCLEOTIDE SEQUENCE</scope>
    <source>
        <strain evidence="1">Hyas-2018</strain>
    </source>
</reference>
<sequence>MDDDDDSWADSVSSSSTTTSSAHCCVCNANNDSGQIAPGKRRRRSRWAEKSSGTTFPWTTCVPMVGLTTLAAVLLLFATTVAVRSPRQALQSPATLYSEGVSEKALPRATTTSTGGPLIQHEGLAEAPTGGHTVGHFLSDSLTKSVRRQVTLSPLMTEAKISTHHVRKDLTRKRRSKMTSPRAPSARGDEDDARGSNLVTRAFPFRRPTRPSCDAVYYTFCERAQRAPREYHYRRAANDCVDASNAADVCNRGANRFSSLDHCLQSCVSAEHPAEECFERPLFTRCARQDALSSWWHFEGDKCVPWTFPSGGCPANGSTVFTTARECRKHCLHRGARCRRPEVVACGRRHLKYPYFAHLYTQEGRVRCLRSSETLLQGHQCLSGANRFRSRQACYTSCRNHPPSHA</sequence>
<name>A0ACB7S0C7_HYAAI</name>
<protein>
    <submittedName>
        <fullName evidence="1">Uncharacterized protein</fullName>
    </submittedName>
</protein>
<evidence type="ECO:0000313" key="1">
    <source>
        <dbReference type="EMBL" id="KAH6928180.1"/>
    </source>
</evidence>
<proteinExistence type="predicted"/>